<dbReference type="Proteomes" id="UP000093482">
    <property type="component" value="Unassembled WGS sequence"/>
</dbReference>
<accession>A0A1C0YXS1</accession>
<dbReference type="OrthoDB" id="9798761at2"/>
<evidence type="ECO:0000313" key="2">
    <source>
        <dbReference type="EMBL" id="OCS91944.1"/>
    </source>
</evidence>
<name>A0A1C0YXS1_9BACL</name>
<dbReference type="Pfam" id="PF03235">
    <property type="entry name" value="GmrSD_N"/>
    <property type="match status" value="1"/>
</dbReference>
<evidence type="ECO:0000313" key="3">
    <source>
        <dbReference type="Proteomes" id="UP000093482"/>
    </source>
</evidence>
<dbReference type="EMBL" id="MATO01000022">
    <property type="protein sequence ID" value="OCS91944.1"/>
    <property type="molecule type" value="Genomic_DNA"/>
</dbReference>
<dbReference type="InterPro" id="IPR004919">
    <property type="entry name" value="GmrSD_N"/>
</dbReference>
<sequence length="369" mass="43414">MDYTQVTFDIETLERKINRGSIKIDSDFQRGEVWGLERKKKLIDTILRKWPIPPIQLIETEGDRQEILDGLQRISTILSFLNNEFAIDGNILPESKEIQELDKMRFSDLKMKSEEQGDIFNKFYNRILGTNISIYFIQNATAEEIAELFYRFNNPMTLTTVEKRNAFFGETRSQIKELGDLFIKLGASKETIGFSNTRGTYEDLIVKVCYLYEFKDIKKKINSDMLINLYRDNHVFSKKTIEHVKEGMKILLNAIEFDSAENRRYSKSIIFSLLLFFTVFSDKKISYVQIQGLLSFVNNSNHYYKDSEIYNLFENKSMAASTDAQNIRIRQAILKIVFENDTMYMNDTKRVLEYAKEYNYIEDNWEGVK</sequence>
<gene>
    <name evidence="2" type="ORF">A6K76_08160</name>
</gene>
<keyword evidence="3" id="KW-1185">Reference proteome</keyword>
<protein>
    <recommendedName>
        <fullName evidence="1">GmrSD restriction endonucleases N-terminal domain-containing protein</fullName>
    </recommendedName>
</protein>
<proteinExistence type="predicted"/>
<feature type="domain" description="GmrSD restriction endonucleases N-terminal" evidence="1">
    <location>
        <begin position="16"/>
        <end position="168"/>
    </location>
</feature>
<reference evidence="2 3" key="1">
    <citation type="submission" date="2016-07" db="EMBL/GenBank/DDBJ databases">
        <title>Caryophanon latum genome sequencing.</title>
        <authorList>
            <person name="Verma A."/>
            <person name="Pal Y."/>
            <person name="Krishnamurthi S."/>
        </authorList>
    </citation>
    <scope>NUCLEOTIDE SEQUENCE [LARGE SCALE GENOMIC DNA]</scope>
    <source>
        <strain evidence="2 3">DSM 14151</strain>
    </source>
</reference>
<dbReference type="AlphaFoldDB" id="A0A1C0YXS1"/>
<organism evidence="2 3">
    <name type="scientific">Caryophanon latum</name>
    <dbReference type="NCBI Taxonomy" id="33977"/>
    <lineage>
        <taxon>Bacteria</taxon>
        <taxon>Bacillati</taxon>
        <taxon>Bacillota</taxon>
        <taxon>Bacilli</taxon>
        <taxon>Bacillales</taxon>
        <taxon>Caryophanaceae</taxon>
        <taxon>Caryophanon</taxon>
    </lineage>
</organism>
<comment type="caution">
    <text evidence="2">The sequence shown here is derived from an EMBL/GenBank/DDBJ whole genome shotgun (WGS) entry which is preliminary data.</text>
</comment>
<dbReference type="PANTHER" id="PTHR39639:SF1">
    <property type="entry name" value="DUF262 DOMAIN-CONTAINING PROTEIN"/>
    <property type="match status" value="1"/>
</dbReference>
<evidence type="ECO:0000259" key="1">
    <source>
        <dbReference type="Pfam" id="PF03235"/>
    </source>
</evidence>
<dbReference type="PANTHER" id="PTHR39639">
    <property type="entry name" value="CHROMOSOME 16, WHOLE GENOME SHOTGUN SEQUENCE"/>
    <property type="match status" value="1"/>
</dbReference>
<dbReference type="RefSeq" id="WP_066463000.1">
    <property type="nucleotide sequence ID" value="NZ_MATO01000022.1"/>
</dbReference>